<keyword evidence="2" id="KW-0677">Repeat</keyword>
<dbReference type="Gramene" id="KCW73386">
    <property type="protein sequence ID" value="KCW73386"/>
    <property type="gene ID" value="EUGRSUZ_E01863"/>
</dbReference>
<dbReference type="SMART" id="SM00382">
    <property type="entry name" value="AAA"/>
    <property type="match status" value="1"/>
</dbReference>
<dbReference type="Pfam" id="PF23598">
    <property type="entry name" value="LRR_14"/>
    <property type="match status" value="1"/>
</dbReference>
<evidence type="ECO:0000259" key="6">
    <source>
        <dbReference type="PROSITE" id="PS50104"/>
    </source>
</evidence>
<dbReference type="Pfam" id="PF23282">
    <property type="entry name" value="WHD_ROQ1"/>
    <property type="match status" value="1"/>
</dbReference>
<protein>
    <recommendedName>
        <fullName evidence="6">TIR domain-containing protein</fullName>
    </recommendedName>
</protein>
<name>A0A059C5D4_EUCGR</name>
<keyword evidence="1" id="KW-0433">Leucine-rich repeat</keyword>
<dbReference type="Gene3D" id="1.10.8.430">
    <property type="entry name" value="Helical domain of apoptotic protease-activating factors"/>
    <property type="match status" value="1"/>
</dbReference>
<dbReference type="OMA" id="WISICGI"/>
<dbReference type="GO" id="GO:0007165">
    <property type="term" value="P:signal transduction"/>
    <property type="evidence" value="ECO:0007669"/>
    <property type="project" value="InterPro"/>
</dbReference>
<dbReference type="GO" id="GO:0051707">
    <property type="term" value="P:response to other organism"/>
    <property type="evidence" value="ECO:0007669"/>
    <property type="project" value="UniProtKB-ARBA"/>
</dbReference>
<proteinExistence type="predicted"/>
<feature type="domain" description="TIR" evidence="6">
    <location>
        <begin position="37"/>
        <end position="200"/>
    </location>
</feature>
<sequence>MGCFFSCFRVSEDDDRAQLPHSIPYQKSPEMEELSGYDYEVFLSFRGPDTRTDIADYLYVSMIDAGIRAFRDDEELRTGEEISGQLLQAIQHSKISIPIFSRGYADSPWCLRELVKMVESKNTGGQKIMPIFYDVAPSEVKYQKDHYSNAIVSHRKRFNDETINNWKAALKEVGELMGWDLHGKPNRGKGEFLKEVVNKVLTELRTAYVEVSDCFVKVDNDVDEIIRMIGPQNNETKIVGIHGIGGVGKTTLAIFVYNQLSRDFVDNCCILYDMRTQNITDLQKQLISKILKMKSLDINNVMEGKEEIKRRLFSKRVLLLLDDVNDASQLDALMQKREWFGKGSKIIITTQDQGILKVPTLVDGAYELNGMNFNHSLELFSKHAFRRDNPIKQYNSHSVRAAKICGGLPLALEVIGSLLSGKSIEEWDAILKELEKFPQEDVEKKLIISIEALNESQKNIFLDVACFFIGCDRRIVIHMWEGCDFCPHQSLSILQQRSLIKIRDDNQLWMHDWLRDIGRNFIRRESDMKPEKQQWVWTYEQALDVLEKMQNGGGFHGNENIRAICLEFDEQSRYPFIKEFLASLSNLRYLRVDKKSMSQVDSKDFNGDSMSILTQADPFQYNHNSNFLQTTSSRCILSELRWLSWNYFPMDYKLTFYLRKLVILDLLKSNITEEWDGWSHIKQARNLKVLNLTGCQELRETPDLSFNVNLVQLILEGCRSLVRIHPSISHLKRLVILNLKDCYHLHMLPDEMGELESLEQLLLDSTSIEEIPEWRKVKKLKILSLVECKSLKKFNFIGCATSSVGVDIIFTQQPKSIENCNSLTKLDLTRSAIQELPDSIGNLKSLRVLKMINSSIRKLPSAIGMLEKLEELEAGAYAITTLRGEIPDNIGKLRYLKRLWISICGISAAPQLPESLIDLSFISTSIKTLPLLNLLNLRKLTVYSPRITTLSPDISFLSQLEELTLRCMNLQCLPRLPTNLSILLMGESNKWKTTNDLSYLKSLWKLLVRDCRRLTEIQGLEGLQNLRDLELQGLPSLAKLPHLTNLRKLEGIRLEDCPQLFKFRCSLDSVECIVNNLGLKMLLATSRSKPLHIQFQQRSLIRLHFAHVVTLRLYFAHAMAFCILDVFFSLFCITYVLRPLIGAVSPTL</sequence>
<dbReference type="Gene3D" id="3.40.50.10140">
    <property type="entry name" value="Toll/interleukin-1 receptor homology (TIR) domain"/>
    <property type="match status" value="1"/>
</dbReference>
<dbReference type="SUPFAM" id="SSF52200">
    <property type="entry name" value="Toll/Interleukin receptor TIR domain"/>
    <property type="match status" value="1"/>
</dbReference>
<keyword evidence="5" id="KW-1133">Transmembrane helix</keyword>
<dbReference type="PROSITE" id="PS50104">
    <property type="entry name" value="TIR"/>
    <property type="match status" value="1"/>
</dbReference>
<feature type="transmembrane region" description="Helical" evidence="5">
    <location>
        <begin position="1114"/>
        <end position="1137"/>
    </location>
</feature>
<dbReference type="Pfam" id="PF01582">
    <property type="entry name" value="TIR"/>
    <property type="match status" value="1"/>
</dbReference>
<dbReference type="GO" id="GO:0006952">
    <property type="term" value="P:defense response"/>
    <property type="evidence" value="ECO:0007669"/>
    <property type="project" value="UniProtKB-KW"/>
</dbReference>
<dbReference type="InterPro" id="IPR036390">
    <property type="entry name" value="WH_DNA-bd_sf"/>
</dbReference>
<keyword evidence="4" id="KW-0520">NAD</keyword>
<evidence type="ECO:0000256" key="4">
    <source>
        <dbReference type="ARBA" id="ARBA00023027"/>
    </source>
</evidence>
<evidence type="ECO:0000256" key="5">
    <source>
        <dbReference type="SAM" id="Phobius"/>
    </source>
</evidence>
<keyword evidence="5" id="KW-0812">Transmembrane</keyword>
<dbReference type="GO" id="GO:0043531">
    <property type="term" value="F:ADP binding"/>
    <property type="evidence" value="ECO:0007669"/>
    <property type="project" value="InterPro"/>
</dbReference>
<dbReference type="SMART" id="SM00255">
    <property type="entry name" value="TIR"/>
    <property type="match status" value="1"/>
</dbReference>
<dbReference type="InterPro" id="IPR058192">
    <property type="entry name" value="WHD_ROQ1-like"/>
</dbReference>
<dbReference type="SUPFAM" id="SSF52540">
    <property type="entry name" value="P-loop containing nucleoside triphosphate hydrolases"/>
    <property type="match status" value="1"/>
</dbReference>
<dbReference type="InterPro" id="IPR035897">
    <property type="entry name" value="Toll_tir_struct_dom_sf"/>
</dbReference>
<evidence type="ECO:0000256" key="1">
    <source>
        <dbReference type="ARBA" id="ARBA00022614"/>
    </source>
</evidence>
<dbReference type="FunFam" id="3.40.50.10140:FF:000007">
    <property type="entry name" value="Disease resistance protein (TIR-NBS-LRR class)"/>
    <property type="match status" value="1"/>
</dbReference>
<evidence type="ECO:0000256" key="2">
    <source>
        <dbReference type="ARBA" id="ARBA00022737"/>
    </source>
</evidence>
<dbReference type="InterPro" id="IPR042197">
    <property type="entry name" value="Apaf_helical"/>
</dbReference>
<dbReference type="InterPro" id="IPR027417">
    <property type="entry name" value="P-loop_NTPase"/>
</dbReference>
<organism evidence="7">
    <name type="scientific">Eucalyptus grandis</name>
    <name type="common">Flooded gum</name>
    <dbReference type="NCBI Taxonomy" id="71139"/>
    <lineage>
        <taxon>Eukaryota</taxon>
        <taxon>Viridiplantae</taxon>
        <taxon>Streptophyta</taxon>
        <taxon>Embryophyta</taxon>
        <taxon>Tracheophyta</taxon>
        <taxon>Spermatophyta</taxon>
        <taxon>Magnoliopsida</taxon>
        <taxon>eudicotyledons</taxon>
        <taxon>Gunneridae</taxon>
        <taxon>Pentapetalae</taxon>
        <taxon>rosids</taxon>
        <taxon>malvids</taxon>
        <taxon>Myrtales</taxon>
        <taxon>Myrtaceae</taxon>
        <taxon>Myrtoideae</taxon>
        <taxon>Eucalypteae</taxon>
        <taxon>Eucalyptus</taxon>
    </lineage>
</organism>
<dbReference type="InterPro" id="IPR044974">
    <property type="entry name" value="Disease_R_plants"/>
</dbReference>
<dbReference type="Gene3D" id="3.40.50.300">
    <property type="entry name" value="P-loop containing nucleotide triphosphate hydrolases"/>
    <property type="match status" value="1"/>
</dbReference>
<dbReference type="InterPro" id="IPR003593">
    <property type="entry name" value="AAA+_ATPase"/>
</dbReference>
<dbReference type="PANTHER" id="PTHR11017:SF570">
    <property type="entry name" value="DISEASE RESISTANCE PROTEIN (TIR-NBS CLASS)-RELATED"/>
    <property type="match status" value="1"/>
</dbReference>
<keyword evidence="5" id="KW-0472">Membrane</keyword>
<keyword evidence="3" id="KW-0611">Plant defense</keyword>
<dbReference type="InterPro" id="IPR055414">
    <property type="entry name" value="LRR_R13L4/SHOC2-like"/>
</dbReference>
<dbReference type="InterPro" id="IPR032675">
    <property type="entry name" value="LRR_dom_sf"/>
</dbReference>
<dbReference type="SUPFAM" id="SSF46785">
    <property type="entry name" value="Winged helix' DNA-binding domain"/>
    <property type="match status" value="1"/>
</dbReference>
<evidence type="ECO:0000256" key="3">
    <source>
        <dbReference type="ARBA" id="ARBA00022821"/>
    </source>
</evidence>
<dbReference type="Pfam" id="PF00931">
    <property type="entry name" value="NB-ARC"/>
    <property type="match status" value="1"/>
</dbReference>
<evidence type="ECO:0000313" key="7">
    <source>
        <dbReference type="EMBL" id="KCW73386.1"/>
    </source>
</evidence>
<dbReference type="InterPro" id="IPR000157">
    <property type="entry name" value="TIR_dom"/>
</dbReference>
<gene>
    <name evidence="7" type="ORF">EUGRSUZ_E01863</name>
</gene>
<dbReference type="AlphaFoldDB" id="A0A059C5D4"/>
<dbReference type="Gene3D" id="3.80.10.10">
    <property type="entry name" value="Ribonuclease Inhibitor"/>
    <property type="match status" value="3"/>
</dbReference>
<dbReference type="SUPFAM" id="SSF52058">
    <property type="entry name" value="L domain-like"/>
    <property type="match status" value="2"/>
</dbReference>
<dbReference type="InParanoid" id="A0A059C5D4"/>
<reference evidence="7" key="1">
    <citation type="submission" date="2013-07" db="EMBL/GenBank/DDBJ databases">
        <title>The genome of Eucalyptus grandis.</title>
        <authorList>
            <person name="Schmutz J."/>
            <person name="Hayes R."/>
            <person name="Myburg A."/>
            <person name="Tuskan G."/>
            <person name="Grattapaglia D."/>
            <person name="Rokhsar D.S."/>
        </authorList>
    </citation>
    <scope>NUCLEOTIDE SEQUENCE</scope>
    <source>
        <tissue evidence="7">Leaf extractions</tissue>
    </source>
</reference>
<dbReference type="PRINTS" id="PR00364">
    <property type="entry name" value="DISEASERSIST"/>
</dbReference>
<accession>A0A059C5D4</accession>
<dbReference type="InterPro" id="IPR002182">
    <property type="entry name" value="NB-ARC"/>
</dbReference>
<dbReference type="EMBL" id="KK198757">
    <property type="protein sequence ID" value="KCW73386.1"/>
    <property type="molecule type" value="Genomic_DNA"/>
</dbReference>
<dbReference type="PANTHER" id="PTHR11017">
    <property type="entry name" value="LEUCINE-RICH REPEAT-CONTAINING PROTEIN"/>
    <property type="match status" value="1"/>
</dbReference>